<evidence type="ECO:0000256" key="5">
    <source>
        <dbReference type="ARBA" id="ARBA00023136"/>
    </source>
</evidence>
<evidence type="ECO:0000256" key="6">
    <source>
        <dbReference type="PIRSR" id="PIRSR604254-1"/>
    </source>
</evidence>
<dbReference type="InterPro" id="IPR004254">
    <property type="entry name" value="AdipoR/HlyIII-related"/>
</dbReference>
<evidence type="ECO:0000256" key="7">
    <source>
        <dbReference type="SAM" id="Phobius"/>
    </source>
</evidence>
<reference evidence="8 9" key="1">
    <citation type="journal article" date="2020" name="Genomics">
        <title>Complete, high-quality genomes from long-read metagenomic sequencing of two wolf lichen thalli reveals enigmatic genome architecture.</title>
        <authorList>
            <person name="McKenzie S.K."/>
            <person name="Walston R.F."/>
            <person name="Allen J.L."/>
        </authorList>
    </citation>
    <scope>NUCLEOTIDE SEQUENCE [LARGE SCALE GENOMIC DNA]</scope>
    <source>
        <strain evidence="8">WasteWater2</strain>
    </source>
</reference>
<dbReference type="AlphaFoldDB" id="A0A8H6CJD2"/>
<feature type="transmembrane region" description="Helical" evidence="7">
    <location>
        <begin position="91"/>
        <end position="112"/>
    </location>
</feature>
<proteinExistence type="inferred from homology"/>
<dbReference type="EMBL" id="JACCJC010000115">
    <property type="protein sequence ID" value="KAF6224623.1"/>
    <property type="molecule type" value="Genomic_DNA"/>
</dbReference>
<dbReference type="OrthoDB" id="529367at2759"/>
<dbReference type="Pfam" id="PF03006">
    <property type="entry name" value="HlyIII"/>
    <property type="match status" value="1"/>
</dbReference>
<comment type="caution">
    <text evidence="8">The sequence shown here is derived from an EMBL/GenBank/DDBJ whole genome shotgun (WGS) entry which is preliminary data.</text>
</comment>
<protein>
    <submittedName>
        <fullName evidence="8">Uncharacterized protein</fullName>
    </submittedName>
</protein>
<dbReference type="GeneID" id="59294598"/>
<dbReference type="Proteomes" id="UP000578531">
    <property type="component" value="Unassembled WGS sequence"/>
</dbReference>
<accession>A0A8H6CJD2</accession>
<evidence type="ECO:0000256" key="1">
    <source>
        <dbReference type="ARBA" id="ARBA00004141"/>
    </source>
</evidence>
<feature type="binding site" evidence="6">
    <location>
        <position position="45"/>
    </location>
    <ligand>
        <name>Zn(2+)</name>
        <dbReference type="ChEBI" id="CHEBI:29105"/>
    </ligand>
</feature>
<dbReference type="GO" id="GO:0006882">
    <property type="term" value="P:intracellular zinc ion homeostasis"/>
    <property type="evidence" value="ECO:0007669"/>
    <property type="project" value="TreeGrafter"/>
</dbReference>
<name>A0A8H6CJD2_9LECA</name>
<gene>
    <name evidence="8" type="ORF">HO173_012966</name>
</gene>
<feature type="binding site" evidence="6">
    <location>
        <position position="193"/>
    </location>
    <ligand>
        <name>Zn(2+)</name>
        <dbReference type="ChEBI" id="CHEBI:29105"/>
    </ligand>
</feature>
<dbReference type="RefSeq" id="XP_037158321.1">
    <property type="nucleotide sequence ID" value="XM_037314795.1"/>
</dbReference>
<evidence type="ECO:0000256" key="3">
    <source>
        <dbReference type="ARBA" id="ARBA00022692"/>
    </source>
</evidence>
<dbReference type="GO" id="GO:0046872">
    <property type="term" value="F:metal ion binding"/>
    <property type="evidence" value="ECO:0007669"/>
    <property type="project" value="UniProtKB-KW"/>
</dbReference>
<keyword evidence="9" id="KW-1185">Reference proteome</keyword>
<evidence type="ECO:0000313" key="8">
    <source>
        <dbReference type="EMBL" id="KAF6224623.1"/>
    </source>
</evidence>
<feature type="transmembrane region" description="Helical" evidence="7">
    <location>
        <begin position="195"/>
        <end position="215"/>
    </location>
</feature>
<sequence>MIGLPIFYYPYAKRHYSDANTDDWIVFGLFFLGGALCFGLSTGYHILSNHSHAVHDVYHRLDLLGISAVTAGCFPPGMWYTFPCSARSTKMFWISLDLVAQILAAVFVLFVRRVRQPAWRPLRGFLFTFMASSAFYPIIYACFVHGYNQMDVEAGATRYAITILVYLSAVTIYGTRIPEAWRPGWFDLWGQSHQIFHVLMAVGLTVHFLAFAKAFDYAHRVKQC</sequence>
<keyword evidence="6" id="KW-0479">Metal-binding</keyword>
<evidence type="ECO:0000313" key="9">
    <source>
        <dbReference type="Proteomes" id="UP000578531"/>
    </source>
</evidence>
<keyword evidence="5 7" id="KW-0472">Membrane</keyword>
<dbReference type="PANTHER" id="PTHR20855:SF52">
    <property type="entry name" value="ADIPONECTIN RECEPTOR PROTEIN"/>
    <property type="match status" value="1"/>
</dbReference>
<comment type="subcellular location">
    <subcellularLocation>
        <location evidence="1">Membrane</location>
        <topology evidence="1">Multi-pass membrane protein</topology>
    </subcellularLocation>
</comment>
<feature type="transmembrane region" description="Helical" evidence="7">
    <location>
        <begin position="124"/>
        <end position="147"/>
    </location>
</feature>
<feature type="transmembrane region" description="Helical" evidence="7">
    <location>
        <begin position="59"/>
        <end position="79"/>
    </location>
</feature>
<dbReference type="GO" id="GO:0016020">
    <property type="term" value="C:membrane"/>
    <property type="evidence" value="ECO:0007669"/>
    <property type="project" value="UniProtKB-SubCell"/>
</dbReference>
<keyword evidence="3 7" id="KW-0812">Transmembrane</keyword>
<comment type="similarity">
    <text evidence="2">Belongs to the ADIPOR family.</text>
</comment>
<keyword evidence="6" id="KW-0862">Zinc</keyword>
<dbReference type="PANTHER" id="PTHR20855">
    <property type="entry name" value="ADIPOR/PROGESTIN RECEPTOR-RELATED"/>
    <property type="match status" value="1"/>
</dbReference>
<feature type="binding site" evidence="6">
    <location>
        <position position="197"/>
    </location>
    <ligand>
        <name>Zn(2+)</name>
        <dbReference type="ChEBI" id="CHEBI:29105"/>
    </ligand>
</feature>
<evidence type="ECO:0000256" key="2">
    <source>
        <dbReference type="ARBA" id="ARBA00007018"/>
    </source>
</evidence>
<organism evidence="8 9">
    <name type="scientific">Letharia columbiana</name>
    <dbReference type="NCBI Taxonomy" id="112416"/>
    <lineage>
        <taxon>Eukaryota</taxon>
        <taxon>Fungi</taxon>
        <taxon>Dikarya</taxon>
        <taxon>Ascomycota</taxon>
        <taxon>Pezizomycotina</taxon>
        <taxon>Lecanoromycetes</taxon>
        <taxon>OSLEUM clade</taxon>
        <taxon>Lecanoromycetidae</taxon>
        <taxon>Lecanorales</taxon>
        <taxon>Lecanorineae</taxon>
        <taxon>Parmeliaceae</taxon>
        <taxon>Letharia</taxon>
    </lineage>
</organism>
<feature type="transmembrane region" description="Helical" evidence="7">
    <location>
        <begin position="24"/>
        <end position="47"/>
    </location>
</feature>
<feature type="transmembrane region" description="Helical" evidence="7">
    <location>
        <begin position="159"/>
        <end position="175"/>
    </location>
</feature>
<keyword evidence="4 7" id="KW-1133">Transmembrane helix</keyword>
<dbReference type="GO" id="GO:0038023">
    <property type="term" value="F:signaling receptor activity"/>
    <property type="evidence" value="ECO:0007669"/>
    <property type="project" value="TreeGrafter"/>
</dbReference>
<evidence type="ECO:0000256" key="4">
    <source>
        <dbReference type="ARBA" id="ARBA00022989"/>
    </source>
</evidence>